<protein>
    <recommendedName>
        <fullName evidence="1">bis(5'-nucleosyl)-tetraphosphatase (symmetrical)</fullName>
        <ecNumber evidence="1">3.6.1.41</ecNumber>
    </recommendedName>
</protein>
<evidence type="ECO:0000256" key="1">
    <source>
        <dbReference type="ARBA" id="ARBA00012506"/>
    </source>
</evidence>
<feature type="domain" description="HD" evidence="7">
    <location>
        <begin position="31"/>
        <end position="145"/>
    </location>
</feature>
<gene>
    <name evidence="8" type="ORF">J2S23_000177</name>
</gene>
<comment type="caution">
    <text evidence="8">The sequence shown here is derived from an EMBL/GenBank/DDBJ whole genome shotgun (WGS) entry which is preliminary data.</text>
</comment>
<dbReference type="InterPro" id="IPR051094">
    <property type="entry name" value="Diverse_Catalytic_Enzymes"/>
</dbReference>
<dbReference type="EMBL" id="JAUSTM010000001">
    <property type="protein sequence ID" value="MDQ0221646.1"/>
    <property type="molecule type" value="Genomic_DNA"/>
</dbReference>
<evidence type="ECO:0000256" key="5">
    <source>
        <dbReference type="ARBA" id="ARBA00023004"/>
    </source>
</evidence>
<dbReference type="Proteomes" id="UP001223079">
    <property type="component" value="Unassembled WGS sequence"/>
</dbReference>
<evidence type="ECO:0000256" key="6">
    <source>
        <dbReference type="ARBA" id="ARBA00049417"/>
    </source>
</evidence>
<dbReference type="InterPro" id="IPR006674">
    <property type="entry name" value="HD_domain"/>
</dbReference>
<comment type="catalytic activity">
    <reaction evidence="6">
        <text>P(1),P(4)-bis(5'-adenosyl) tetraphosphate + H2O = 2 ADP + 2 H(+)</text>
        <dbReference type="Rhea" id="RHEA:24252"/>
        <dbReference type="ChEBI" id="CHEBI:15377"/>
        <dbReference type="ChEBI" id="CHEBI:15378"/>
        <dbReference type="ChEBI" id="CHEBI:58141"/>
        <dbReference type="ChEBI" id="CHEBI:456216"/>
        <dbReference type="EC" id="3.6.1.41"/>
    </reaction>
</comment>
<evidence type="ECO:0000256" key="3">
    <source>
        <dbReference type="ARBA" id="ARBA00022741"/>
    </source>
</evidence>
<dbReference type="InterPro" id="IPR005249">
    <property type="entry name" value="YqeK"/>
</dbReference>
<dbReference type="CDD" id="cd00077">
    <property type="entry name" value="HDc"/>
    <property type="match status" value="1"/>
</dbReference>
<keyword evidence="9" id="KW-1185">Reference proteome</keyword>
<dbReference type="GO" id="GO:0016787">
    <property type="term" value="F:hydrolase activity"/>
    <property type="evidence" value="ECO:0007669"/>
    <property type="project" value="UniProtKB-KW"/>
</dbReference>
<dbReference type="SMART" id="SM00471">
    <property type="entry name" value="HDc"/>
    <property type="match status" value="1"/>
</dbReference>
<dbReference type="NCBIfam" id="TIGR00488">
    <property type="entry name" value="bis(5'-nucleosyl)-tetraphosphatase (symmetrical) YqeK"/>
    <property type="match status" value="1"/>
</dbReference>
<keyword evidence="2" id="KW-0479">Metal-binding</keyword>
<keyword evidence="5" id="KW-0408">Iron</keyword>
<evidence type="ECO:0000313" key="8">
    <source>
        <dbReference type="EMBL" id="MDQ0221646.1"/>
    </source>
</evidence>
<dbReference type="Gene3D" id="1.10.3210.10">
    <property type="entry name" value="Hypothetical protein af1432"/>
    <property type="match status" value="1"/>
</dbReference>
<accession>A0ABT9YPX4</accession>
<dbReference type="SUPFAM" id="SSF109604">
    <property type="entry name" value="HD-domain/PDEase-like"/>
    <property type="match status" value="1"/>
</dbReference>
<evidence type="ECO:0000313" key="9">
    <source>
        <dbReference type="Proteomes" id="UP001223079"/>
    </source>
</evidence>
<keyword evidence="3" id="KW-0547">Nucleotide-binding</keyword>
<dbReference type="EC" id="3.6.1.41" evidence="1"/>
<sequence length="206" mass="23012">MTEQTDTYEDLVGHSRADLLARLEQVMSPNRLQHVLGVEQTARALALTHDYDPERAGLAALLHDYAKELPDQVFLDLIDEQQLNPDLKVWGNNVWHGMVGIYQIQKDLSITDPEILRAIEVHTVGSAEMSLLDKIVYIADYIEPGRDFPGVDTARELANSDLNQAVAYATAHTVSHLATQGVAIYPQTLETYNAYIGYLPRSTSHE</sequence>
<proteinExistence type="predicted"/>
<evidence type="ECO:0000256" key="2">
    <source>
        <dbReference type="ARBA" id="ARBA00022723"/>
    </source>
</evidence>
<name>A0ABT9YPX4_9STRE</name>
<evidence type="ECO:0000256" key="4">
    <source>
        <dbReference type="ARBA" id="ARBA00022801"/>
    </source>
</evidence>
<reference evidence="8 9" key="1">
    <citation type="submission" date="2023-07" db="EMBL/GenBank/DDBJ databases">
        <title>Genomic Encyclopedia of Type Strains, Phase IV (KMG-IV): sequencing the most valuable type-strain genomes for metagenomic binning, comparative biology and taxonomic classification.</title>
        <authorList>
            <person name="Goeker M."/>
        </authorList>
    </citation>
    <scope>NUCLEOTIDE SEQUENCE [LARGE SCALE GENOMIC DNA]</scope>
    <source>
        <strain evidence="8 9">DSM 105143</strain>
    </source>
</reference>
<dbReference type="PANTHER" id="PTHR35795">
    <property type="entry name" value="SLR1885 PROTEIN"/>
    <property type="match status" value="1"/>
</dbReference>
<organism evidence="8 9">
    <name type="scientific">Streptococcus moroccensis</name>
    <dbReference type="NCBI Taxonomy" id="1451356"/>
    <lineage>
        <taxon>Bacteria</taxon>
        <taxon>Bacillati</taxon>
        <taxon>Bacillota</taxon>
        <taxon>Bacilli</taxon>
        <taxon>Lactobacillales</taxon>
        <taxon>Streptococcaceae</taxon>
        <taxon>Streptococcus</taxon>
    </lineage>
</organism>
<dbReference type="PROSITE" id="PS51831">
    <property type="entry name" value="HD"/>
    <property type="match status" value="1"/>
</dbReference>
<dbReference type="PANTHER" id="PTHR35795:SF1">
    <property type="entry name" value="BIS(5'-NUCLEOSYL)-TETRAPHOSPHATASE, SYMMETRICAL"/>
    <property type="match status" value="1"/>
</dbReference>
<keyword evidence="4 8" id="KW-0378">Hydrolase</keyword>
<evidence type="ECO:0000259" key="7">
    <source>
        <dbReference type="PROSITE" id="PS51831"/>
    </source>
</evidence>
<dbReference type="RefSeq" id="WP_307120883.1">
    <property type="nucleotide sequence ID" value="NZ_JAUSTM010000001.1"/>
</dbReference>
<dbReference type="Pfam" id="PF01966">
    <property type="entry name" value="HD"/>
    <property type="match status" value="1"/>
</dbReference>
<dbReference type="InterPro" id="IPR003607">
    <property type="entry name" value="HD/PDEase_dom"/>
</dbReference>